<dbReference type="Proteomes" id="UP000255515">
    <property type="component" value="Unassembled WGS sequence"/>
</dbReference>
<protein>
    <submittedName>
        <fullName evidence="1">Uncharacterized protein</fullName>
    </submittedName>
</protein>
<name>A0A376C153_9FLAO</name>
<gene>
    <name evidence="1" type="ORF">NCTC11661_01132</name>
</gene>
<dbReference type="EMBL" id="UFTJ01000002">
    <property type="protein sequence ID" value="SSZ55734.1"/>
    <property type="molecule type" value="Genomic_DNA"/>
</dbReference>
<reference evidence="1 2" key="1">
    <citation type="submission" date="2018-06" db="EMBL/GenBank/DDBJ databases">
        <authorList>
            <consortium name="Pathogen Informatics"/>
            <person name="Doyle S."/>
        </authorList>
    </citation>
    <scope>NUCLEOTIDE SEQUENCE [LARGE SCALE GENOMIC DNA]</scope>
    <source>
        <strain evidence="1 2">NCTC11661</strain>
    </source>
</reference>
<organism evidence="1 2">
    <name type="scientific">Bergeyella zoohelcum</name>
    <dbReference type="NCBI Taxonomy" id="1015"/>
    <lineage>
        <taxon>Bacteria</taxon>
        <taxon>Pseudomonadati</taxon>
        <taxon>Bacteroidota</taxon>
        <taxon>Flavobacteriia</taxon>
        <taxon>Flavobacteriales</taxon>
        <taxon>Weeksellaceae</taxon>
        <taxon>Bergeyella</taxon>
    </lineage>
</organism>
<sequence>MYKNPFYIAELQSSNCQVELLINDVPCFNQYNDGGVGVDWPINEYILNSGKQFYTIKANCFDNENKIRSNAFISLKITLRDAFDFSVPKKIIKEHIQIDFSEKDTQIFESGGFFEAYVPYSLSGWKDSFDFSNYIHGNNEVKQEVVTEIKDYYELFYQILKTGDVNKYNLINIERFEEITTAFYLTEQEKEDRRKSILKSSRKDISKVDFNEYSLHFYGNKNQIVGMKIKNQPCGFVFENEEGMIITELALFHRKTSENKLSLIR</sequence>
<proteinExistence type="predicted"/>
<dbReference type="RefSeq" id="WP_002688971.1">
    <property type="nucleotide sequence ID" value="NZ_UFTJ01000002.1"/>
</dbReference>
<dbReference type="AlphaFoldDB" id="A0A376C153"/>
<accession>A0A376C153</accession>
<evidence type="ECO:0000313" key="1">
    <source>
        <dbReference type="EMBL" id="SSZ55734.1"/>
    </source>
</evidence>
<evidence type="ECO:0000313" key="2">
    <source>
        <dbReference type="Proteomes" id="UP000255515"/>
    </source>
</evidence>